<sequence length="457" mass="48971">MRVMFRRFIADYGIIFVLLLLCVYYSIATMNEQFPTGKDAALQVTKTALKHGKDARYVVAIGGGQDQEAYANDVVSRLKAEGVQTVDLLKGGPPVVRQGLEQIGNAGQQLDVLILSKESANWQFLPKLQEQFPNFAKMELIQPKSYRYPDFLKMSNLMAIADRIVVIAIIAIGMTMVIITNGIDLSVGSLIALSAVVWTLFIRDYAGAEQAGAFGMILCAIAAILVCACSGLFSGFMVTQFSIPPFIVTLAMMMVASGLAFIFAQGQSIYQMPATITWLGRGASFFGIPNTVVLMALLYAGAHILMTRTIVGRYVYAVGGNKEAARLSGVPVNLVLFLVYALSASLSGLGGIVLASQLKSGAPTYGVMYEMYVIAAAVVGGTSLSGGEGKILGTLIGAFIIAVIQNGMNLTGVESYTQKVVLGLVILGAVLLDMLKKRGWNLKTITRYFKAASEKQA</sequence>
<feature type="transmembrane region" description="Helical" evidence="6">
    <location>
        <begin position="367"/>
        <end position="385"/>
    </location>
</feature>
<dbReference type="CDD" id="cd06579">
    <property type="entry name" value="TM_PBP1_transp_AraH_like"/>
    <property type="match status" value="1"/>
</dbReference>
<evidence type="ECO:0000256" key="4">
    <source>
        <dbReference type="ARBA" id="ARBA00022989"/>
    </source>
</evidence>
<dbReference type="PANTHER" id="PTHR32196:SF72">
    <property type="entry name" value="RIBOSE IMPORT PERMEASE PROTEIN RBSC"/>
    <property type="match status" value="1"/>
</dbReference>
<dbReference type="PANTHER" id="PTHR32196">
    <property type="entry name" value="ABC TRANSPORTER PERMEASE PROTEIN YPHD-RELATED-RELATED"/>
    <property type="match status" value="1"/>
</dbReference>
<evidence type="ECO:0000256" key="3">
    <source>
        <dbReference type="ARBA" id="ARBA00022692"/>
    </source>
</evidence>
<evidence type="ECO:0000313" key="7">
    <source>
        <dbReference type="EMBL" id="GAK49426.1"/>
    </source>
</evidence>
<evidence type="ECO:0000256" key="2">
    <source>
        <dbReference type="ARBA" id="ARBA00022475"/>
    </source>
</evidence>
<feature type="transmembrane region" description="Helical" evidence="6">
    <location>
        <begin position="157"/>
        <end position="179"/>
    </location>
</feature>
<keyword evidence="4 6" id="KW-1133">Transmembrane helix</keyword>
<protein>
    <submittedName>
        <fullName evidence="7">Monosaccharide-transporting ATPase</fullName>
    </submittedName>
</protein>
<evidence type="ECO:0000313" key="8">
    <source>
        <dbReference type="Proteomes" id="UP000030700"/>
    </source>
</evidence>
<feature type="transmembrane region" description="Helical" evidence="6">
    <location>
        <begin position="334"/>
        <end position="355"/>
    </location>
</feature>
<dbReference type="Pfam" id="PF02653">
    <property type="entry name" value="BPD_transp_2"/>
    <property type="match status" value="1"/>
</dbReference>
<reference evidence="7" key="1">
    <citation type="journal article" date="2015" name="PeerJ">
        <title>First genomic representation of candidate bacterial phylum KSB3 points to enhanced environmental sensing as a trigger of wastewater bulking.</title>
        <authorList>
            <person name="Sekiguchi Y."/>
            <person name="Ohashi A."/>
            <person name="Parks D.H."/>
            <person name="Yamauchi T."/>
            <person name="Tyson G.W."/>
            <person name="Hugenholtz P."/>
        </authorList>
    </citation>
    <scope>NUCLEOTIDE SEQUENCE [LARGE SCALE GENOMIC DNA]</scope>
</reference>
<comment type="subcellular location">
    <subcellularLocation>
        <location evidence="1">Cell membrane</location>
        <topology evidence="1">Multi-pass membrane protein</topology>
    </subcellularLocation>
</comment>
<feature type="transmembrane region" description="Helical" evidence="6">
    <location>
        <begin position="12"/>
        <end position="28"/>
    </location>
</feature>
<dbReference type="GO" id="GO:0005886">
    <property type="term" value="C:plasma membrane"/>
    <property type="evidence" value="ECO:0007669"/>
    <property type="project" value="UniProtKB-SubCell"/>
</dbReference>
<keyword evidence="3 6" id="KW-0812">Transmembrane</keyword>
<feature type="transmembrane region" description="Helical" evidence="6">
    <location>
        <begin position="214"/>
        <end position="237"/>
    </location>
</feature>
<gene>
    <name evidence="7" type="ORF">U14_00648</name>
</gene>
<keyword evidence="8" id="KW-1185">Reference proteome</keyword>
<dbReference type="HOGENOM" id="CLU_028880_8_0_0"/>
<dbReference type="InterPro" id="IPR001851">
    <property type="entry name" value="ABC_transp_permease"/>
</dbReference>
<dbReference type="EMBL" id="DF820455">
    <property type="protein sequence ID" value="GAK49426.1"/>
    <property type="molecule type" value="Genomic_DNA"/>
</dbReference>
<dbReference type="AlphaFoldDB" id="A0A0S6VQQ3"/>
<feature type="transmembrane region" description="Helical" evidence="6">
    <location>
        <begin position="416"/>
        <end position="435"/>
    </location>
</feature>
<feature type="transmembrane region" description="Helical" evidence="6">
    <location>
        <begin position="243"/>
        <end position="264"/>
    </location>
</feature>
<organism evidence="7">
    <name type="scientific">Candidatus Moduliflexus flocculans</name>
    <dbReference type="NCBI Taxonomy" id="1499966"/>
    <lineage>
        <taxon>Bacteria</taxon>
        <taxon>Candidatus Moduliflexota</taxon>
        <taxon>Candidatus Moduliflexia</taxon>
        <taxon>Candidatus Moduliflexales</taxon>
        <taxon>Candidatus Moduliflexaceae</taxon>
    </lineage>
</organism>
<evidence type="ECO:0000256" key="5">
    <source>
        <dbReference type="ARBA" id="ARBA00023136"/>
    </source>
</evidence>
<evidence type="ECO:0000256" key="6">
    <source>
        <dbReference type="SAM" id="Phobius"/>
    </source>
</evidence>
<evidence type="ECO:0000256" key="1">
    <source>
        <dbReference type="ARBA" id="ARBA00004651"/>
    </source>
</evidence>
<accession>A0A0S6VQQ3</accession>
<keyword evidence="2" id="KW-1003">Cell membrane</keyword>
<feature type="transmembrane region" description="Helical" evidence="6">
    <location>
        <begin position="285"/>
        <end position="306"/>
    </location>
</feature>
<keyword evidence="5 6" id="KW-0472">Membrane</keyword>
<dbReference type="GO" id="GO:0022857">
    <property type="term" value="F:transmembrane transporter activity"/>
    <property type="evidence" value="ECO:0007669"/>
    <property type="project" value="InterPro"/>
</dbReference>
<name>A0A0S6VQQ3_9BACT</name>
<proteinExistence type="predicted"/>
<dbReference type="STRING" id="1499966.U14_00648"/>
<dbReference type="Proteomes" id="UP000030700">
    <property type="component" value="Unassembled WGS sequence"/>
</dbReference>
<feature type="transmembrane region" description="Helical" evidence="6">
    <location>
        <begin position="185"/>
        <end position="202"/>
    </location>
</feature>